<comment type="caution">
    <text evidence="1">The sequence shown here is derived from an EMBL/GenBank/DDBJ whole genome shotgun (WGS) entry which is preliminary data.</text>
</comment>
<keyword evidence="2" id="KW-1185">Reference proteome</keyword>
<sequence>MDSIKIDNGLKTETGRYKPIKMVLVGDGSFATELESACEKLANRVKAVTSEKPVFVRWNKRTGTYELMDNSFIPDDAPIIGSRDPKTIILMNWAEEARATERIKDFEDWLMEQDLFKDSDE</sequence>
<dbReference type="RefSeq" id="WP_037289479.1">
    <property type="nucleotide sequence ID" value="NZ_JEOB01000004.1"/>
</dbReference>
<dbReference type="AlphaFoldDB" id="A0A011VTM3"/>
<gene>
    <name evidence="1" type="ORF">RASY3_14945</name>
</gene>
<dbReference type="Proteomes" id="UP000021369">
    <property type="component" value="Unassembled WGS sequence"/>
</dbReference>
<evidence type="ECO:0000313" key="1">
    <source>
        <dbReference type="EMBL" id="EXM38591.1"/>
    </source>
</evidence>
<protein>
    <submittedName>
        <fullName evidence="1">Uncharacterized protein</fullName>
    </submittedName>
</protein>
<dbReference type="EMBL" id="JEOB01000004">
    <property type="protein sequence ID" value="EXM38591.1"/>
    <property type="molecule type" value="Genomic_DNA"/>
</dbReference>
<accession>A0A011VTM3</accession>
<evidence type="ECO:0000313" key="2">
    <source>
        <dbReference type="Proteomes" id="UP000021369"/>
    </source>
</evidence>
<proteinExistence type="predicted"/>
<name>A0A011VTM3_RUMAL</name>
<organism evidence="1 2">
    <name type="scientific">Ruminococcus albus SY3</name>
    <dbReference type="NCBI Taxonomy" id="1341156"/>
    <lineage>
        <taxon>Bacteria</taxon>
        <taxon>Bacillati</taxon>
        <taxon>Bacillota</taxon>
        <taxon>Clostridia</taxon>
        <taxon>Eubacteriales</taxon>
        <taxon>Oscillospiraceae</taxon>
        <taxon>Ruminococcus</taxon>
    </lineage>
</organism>
<dbReference type="PATRIC" id="fig|1341156.4.peg.2590"/>
<reference evidence="1 2" key="1">
    <citation type="submission" date="2013-06" db="EMBL/GenBank/DDBJ databases">
        <title>Rumen cellulosomics: divergent fiber-degrading strategies revealed by comparative genome-wide analysis of six Ruminococcal strains.</title>
        <authorList>
            <person name="Dassa B."/>
            <person name="Borovok I."/>
            <person name="Lamed R."/>
            <person name="Flint H."/>
            <person name="Yeoman C.J."/>
            <person name="White B."/>
            <person name="Bayer E.A."/>
        </authorList>
    </citation>
    <scope>NUCLEOTIDE SEQUENCE [LARGE SCALE GENOMIC DNA]</scope>
    <source>
        <strain evidence="1 2">SY3</strain>
    </source>
</reference>